<dbReference type="AlphaFoldDB" id="A0A1H8EN79"/>
<dbReference type="OrthoDB" id="1757967at2"/>
<dbReference type="EMBL" id="FODF01000001">
    <property type="protein sequence ID" value="SEN20248.1"/>
    <property type="molecule type" value="Genomic_DNA"/>
</dbReference>
<gene>
    <name evidence="1" type="ORF">SAMN05216454_101165</name>
</gene>
<dbReference type="STRING" id="215200.SAMN05216454_101165"/>
<name>A0A1H8EN79_9FIRM</name>
<reference evidence="1 2" key="1">
    <citation type="submission" date="2016-10" db="EMBL/GenBank/DDBJ databases">
        <authorList>
            <person name="de Groot N.N."/>
        </authorList>
    </citation>
    <scope>NUCLEOTIDE SEQUENCE [LARGE SCALE GENOMIC DNA]</scope>
    <source>
        <strain evidence="1 2">Calf135</strain>
    </source>
</reference>
<evidence type="ECO:0000313" key="1">
    <source>
        <dbReference type="EMBL" id="SEN20248.1"/>
    </source>
</evidence>
<proteinExistence type="predicted"/>
<dbReference type="RefSeq" id="WP_091973331.1">
    <property type="nucleotide sequence ID" value="NZ_CAUWDX010000052.1"/>
</dbReference>
<sequence>MNKKKIITIIAIPLLLGTLYSGLKCGFINPMVKGLDVHILGGTFITNINKYVIKVGDKVGLSAGDYVVVPAFSKKPNLKFAILDDNGVLSIKGNDVIAEKEGISSVGILNKNRVLRKVTIMVVNPKINNMDIKLSNPIKYYGDIAKIESTVKIDDFKKLEKGYKLNYSTSNPNILKINGDTVEAVGLGEAKLISKYDRKEIQTSFNILPRVDSIEIKKRYELEEGQSVDISPKIKTSPKDSRVDVKYRVLDKSNYKKFNEKIFDNNKVKKFGDSGLEESKGIDISKDGEIKAYREGNYLVEVSSGEIKKRTIVDVRERSFKNIEVENLQYIFNREKSLLEVELGWDYNDRVERYRVYVKPKDGEFSLFTTFLTGKNTITNGNRISEIIKLDIDKNKDYDYQIYVAGFNGEEETKRSNIIRISNNTTTDFQKKKVKKMKYKVDRENSTIAFLWTPIEENENCTYRIYSKDLDYKDSKYKLVAKNIKNTSTIIKIRESAINNNYYIVAINPDGQISGFSEPVKIKENFSD</sequence>
<keyword evidence="2" id="KW-1185">Reference proteome</keyword>
<evidence type="ECO:0000313" key="2">
    <source>
        <dbReference type="Proteomes" id="UP000199512"/>
    </source>
</evidence>
<organism evidence="1 2">
    <name type="scientific">Peptostreptococcus russellii</name>
    <dbReference type="NCBI Taxonomy" id="215200"/>
    <lineage>
        <taxon>Bacteria</taxon>
        <taxon>Bacillati</taxon>
        <taxon>Bacillota</taxon>
        <taxon>Clostridia</taxon>
        <taxon>Peptostreptococcales</taxon>
        <taxon>Peptostreptococcaceae</taxon>
        <taxon>Peptostreptococcus</taxon>
    </lineage>
</organism>
<dbReference type="Proteomes" id="UP000199512">
    <property type="component" value="Unassembled WGS sequence"/>
</dbReference>
<protein>
    <submittedName>
        <fullName evidence="1">Uncharacterized protein</fullName>
    </submittedName>
</protein>
<accession>A0A1H8EN79</accession>